<dbReference type="AlphaFoldDB" id="A0A0W8DNI4"/>
<dbReference type="EMBL" id="LNFP01000088">
    <property type="protein sequence ID" value="KUF97958.1"/>
    <property type="molecule type" value="Genomic_DNA"/>
</dbReference>
<evidence type="ECO:0000313" key="1">
    <source>
        <dbReference type="EMBL" id="KUF97958.1"/>
    </source>
</evidence>
<reference evidence="1 2" key="1">
    <citation type="submission" date="2015-11" db="EMBL/GenBank/DDBJ databases">
        <title>Genomes and virulence difference between two physiological races of Phytophthora nicotianae.</title>
        <authorList>
            <person name="Liu H."/>
            <person name="Ma X."/>
            <person name="Yu H."/>
            <person name="Fang D."/>
            <person name="Li Y."/>
            <person name="Wang X."/>
            <person name="Wang W."/>
            <person name="Dong Y."/>
            <person name="Xiao B."/>
        </authorList>
    </citation>
    <scope>NUCLEOTIDE SEQUENCE [LARGE SCALE GENOMIC DNA]</scope>
    <source>
        <strain evidence="2">race 1</strain>
    </source>
</reference>
<sequence>MSIVQGAFNGSTGMWVKDSDGTVSITFKSVDTKDVTVNIKLSGDKVAEVPVLAGKTVTWKSNVTTLGGETLYLDRWRPGFLGLRGTGGGSLLLWVPRSTIGSLDLTAVLNAT</sequence>
<evidence type="ECO:0000313" key="2">
    <source>
        <dbReference type="Proteomes" id="UP000054636"/>
    </source>
</evidence>
<dbReference type="Proteomes" id="UP000054636">
    <property type="component" value="Unassembled WGS sequence"/>
</dbReference>
<gene>
    <name evidence="1" type="ORF">AM588_10010425</name>
</gene>
<organism evidence="1 2">
    <name type="scientific">Phytophthora nicotianae</name>
    <name type="common">Potato buckeye rot agent</name>
    <name type="synonym">Phytophthora parasitica</name>
    <dbReference type="NCBI Taxonomy" id="4792"/>
    <lineage>
        <taxon>Eukaryota</taxon>
        <taxon>Sar</taxon>
        <taxon>Stramenopiles</taxon>
        <taxon>Oomycota</taxon>
        <taxon>Peronosporomycetes</taxon>
        <taxon>Peronosporales</taxon>
        <taxon>Peronosporaceae</taxon>
        <taxon>Phytophthora</taxon>
    </lineage>
</organism>
<proteinExistence type="predicted"/>
<protein>
    <submittedName>
        <fullName evidence="1">Uncharacterized protein</fullName>
    </submittedName>
</protein>
<accession>A0A0W8DNI4</accession>
<name>A0A0W8DNI4_PHYNI</name>
<comment type="caution">
    <text evidence="1">The sequence shown here is derived from an EMBL/GenBank/DDBJ whole genome shotgun (WGS) entry which is preliminary data.</text>
</comment>